<dbReference type="AlphaFoldDB" id="A0A814BPA3"/>
<sequence>MTNDRRSPLFERTKDDEPKNPAALVSYQPRNTSFSNISRIIQMQTMLVSSNVGNKKKFHLFKLMKIDIMLAEQSFTLFSLIDHILFNSKSSTEMPELITFYPSGNINFKNKNSAPQSNMLIVKLKNKIYTNLNVEIQINDLINEQDNRLYIFALSEIMDEFTKNDESIRIRSIKENKKNDTVSSIVSRTSINQVELEPDASSIQEKDILPPVEEEPTLPFQLIINTYYTNNDIERVYIHWENRAILISKHCENFSQLKAIAIQKLKLKESPDLILSYNGKELVNEEYFHNSIYLFINMNHCIHLDLIKRDQCKPIITDYKQRQQQYTQTETTVPATTTTNNNQEEQINSIDNRNFILFFVQLLIQEKIFYKDYKSKWTRYYLYLDRDYSRDLDKIETETGILTLMKILDSSNKELVNYILPLNTLSNDQKWNEEQFLSYFLDTLNNYFRITILDKRDNDINTIMQFINAEKFQNFLKNLDKLLKHQLTIPSRDEIEAIHYSAIAYHTFVFLSIFLFLPFAVFIYCFKAFQNKKCSCWPINVLLALIPASLSSVAYIFIVNIILYHVFYLENIQWKVNTIETYYPLVLIMFVVTILYYDFISDKYKYHQRPTRLVEKTYLAAQ</sequence>
<name>A0A814BPA3_9BILA</name>
<feature type="compositionally biased region" description="Basic and acidic residues" evidence="1">
    <location>
        <begin position="1"/>
        <end position="19"/>
    </location>
</feature>
<protein>
    <submittedName>
        <fullName evidence="3">Uncharacterized protein</fullName>
    </submittedName>
</protein>
<feature type="transmembrane region" description="Helical" evidence="2">
    <location>
        <begin position="541"/>
        <end position="569"/>
    </location>
</feature>
<keyword evidence="2" id="KW-0812">Transmembrane</keyword>
<keyword evidence="5" id="KW-1185">Reference proteome</keyword>
<accession>A0A814BPA3</accession>
<evidence type="ECO:0000313" key="5">
    <source>
        <dbReference type="Proteomes" id="UP000663829"/>
    </source>
</evidence>
<feature type="region of interest" description="Disordered" evidence="1">
    <location>
        <begin position="1"/>
        <end position="23"/>
    </location>
</feature>
<feature type="transmembrane region" description="Helical" evidence="2">
    <location>
        <begin position="508"/>
        <end position="529"/>
    </location>
</feature>
<reference evidence="3" key="1">
    <citation type="submission" date="2021-02" db="EMBL/GenBank/DDBJ databases">
        <authorList>
            <person name="Nowell W R."/>
        </authorList>
    </citation>
    <scope>NUCLEOTIDE SEQUENCE</scope>
</reference>
<dbReference type="Proteomes" id="UP000663829">
    <property type="component" value="Unassembled WGS sequence"/>
</dbReference>
<evidence type="ECO:0000256" key="2">
    <source>
        <dbReference type="SAM" id="Phobius"/>
    </source>
</evidence>
<comment type="caution">
    <text evidence="3">The sequence shown here is derived from an EMBL/GenBank/DDBJ whole genome shotgun (WGS) entry which is preliminary data.</text>
</comment>
<dbReference type="EMBL" id="CAJNOQ010001997">
    <property type="protein sequence ID" value="CAF0932128.1"/>
    <property type="molecule type" value="Genomic_DNA"/>
</dbReference>
<organism evidence="3 5">
    <name type="scientific">Didymodactylos carnosus</name>
    <dbReference type="NCBI Taxonomy" id="1234261"/>
    <lineage>
        <taxon>Eukaryota</taxon>
        <taxon>Metazoa</taxon>
        <taxon>Spiralia</taxon>
        <taxon>Gnathifera</taxon>
        <taxon>Rotifera</taxon>
        <taxon>Eurotatoria</taxon>
        <taxon>Bdelloidea</taxon>
        <taxon>Philodinida</taxon>
        <taxon>Philodinidae</taxon>
        <taxon>Didymodactylos</taxon>
    </lineage>
</organism>
<dbReference type="EMBL" id="CAJOBC010001996">
    <property type="protein sequence ID" value="CAF3709877.1"/>
    <property type="molecule type" value="Genomic_DNA"/>
</dbReference>
<gene>
    <name evidence="3" type="ORF">GPM918_LOCUS10241</name>
    <name evidence="4" type="ORF">SRO942_LOCUS10239</name>
</gene>
<keyword evidence="2" id="KW-0472">Membrane</keyword>
<evidence type="ECO:0000256" key="1">
    <source>
        <dbReference type="SAM" id="MobiDB-lite"/>
    </source>
</evidence>
<evidence type="ECO:0000313" key="4">
    <source>
        <dbReference type="EMBL" id="CAF3709877.1"/>
    </source>
</evidence>
<feature type="transmembrane region" description="Helical" evidence="2">
    <location>
        <begin position="581"/>
        <end position="599"/>
    </location>
</feature>
<keyword evidence="2" id="KW-1133">Transmembrane helix</keyword>
<dbReference type="Proteomes" id="UP000681722">
    <property type="component" value="Unassembled WGS sequence"/>
</dbReference>
<evidence type="ECO:0000313" key="3">
    <source>
        <dbReference type="EMBL" id="CAF0932128.1"/>
    </source>
</evidence>
<proteinExistence type="predicted"/>